<keyword evidence="5 10" id="KW-0328">Glycosyltransferase</keyword>
<dbReference type="InterPro" id="IPR017853">
    <property type="entry name" value="GH"/>
</dbReference>
<comment type="similarity">
    <text evidence="2 10">Belongs to the disproportionating enzyme family.</text>
</comment>
<accession>A0A3S4FAL2</accession>
<evidence type="ECO:0000256" key="2">
    <source>
        <dbReference type="ARBA" id="ARBA00005684"/>
    </source>
</evidence>
<comment type="catalytic activity">
    <reaction evidence="1 10">
        <text>Transfers a segment of a (1-&gt;4)-alpha-D-glucan to a new position in an acceptor, which may be glucose or a (1-&gt;4)-alpha-D-glucan.</text>
        <dbReference type="EC" id="2.4.1.25"/>
    </reaction>
</comment>
<keyword evidence="12" id="KW-1185">Reference proteome</keyword>
<dbReference type="Proteomes" id="UP000289200">
    <property type="component" value="Unassembled WGS sequence"/>
</dbReference>
<evidence type="ECO:0000313" key="11">
    <source>
        <dbReference type="EMBL" id="VCU07350.1"/>
    </source>
</evidence>
<evidence type="ECO:0000256" key="4">
    <source>
        <dbReference type="ARBA" id="ARBA00020295"/>
    </source>
</evidence>
<evidence type="ECO:0000313" key="12">
    <source>
        <dbReference type="Proteomes" id="UP000289200"/>
    </source>
</evidence>
<proteinExistence type="inferred from homology"/>
<evidence type="ECO:0000256" key="10">
    <source>
        <dbReference type="RuleBase" id="RU361207"/>
    </source>
</evidence>
<comment type="caution">
    <text evidence="11">The sequence shown here is derived from an EMBL/GenBank/DDBJ whole genome shotgun (WGS) entry which is preliminary data.</text>
</comment>
<gene>
    <name evidence="11" type="primary">malQ</name>
    <name evidence="11" type="ORF">RHODGE_RHODGE_00452</name>
</gene>
<dbReference type="PANTHER" id="PTHR32438">
    <property type="entry name" value="4-ALPHA-GLUCANOTRANSFERASE DPE1, CHLOROPLASTIC/AMYLOPLASTIC"/>
    <property type="match status" value="1"/>
</dbReference>
<sequence length="660" mass="71490">MIDGELSRRAETFGIETSYYDARGTLRHASDEAVRAIFDVLARSGPPPGAEPAVHVMRKGHIAPLPGLCANGAAWRLMRGSRPVATGMCEDGGVTLPERTRLGSYRLEFDGAGAPARPQAVLVAPAQAWQPKVFDRGGRVWAFAVQLYGVRSRRNWGIGDFTDLRDLVRIAGSLGAAGVALNPLHAITLDDPGAISPYSPTSRLFLNPLYIDVEAVPEFPGVAAAGLAETVERLRATAQVDYAGVIPAKLAALRLAYDAFRSGGGSAERHADFAAFKAERGDWLAGFCAFSVLRARHGGPWWAWPEEWRTPSRDKLAELARTDPAETDFHAFVQWTADRQLAACAAAAADAGMPVGLYLDVAVGVAADSADVWANQGAYVRELSAGAPPDLLNTAGQDWGLASFNPRVLLDTDFALLRETLRAVMRHAGAIRIDHVLGFNRLYLVPHGFRPDQGTYVRFPLEAMLAVVAQESQAQHCLVIGEDLGTVPDGFRETLAAWNVWSYRVMLFERLSDYSFAAPSAYPTQALVSFSTHDLPTFSGWLSGHDLDVKHGLGIDPGESLDARNWARHVAGEALRRDVGADHLSFPGVARFLARTPSRLLVVAAEDAFGVIDQPNVPGTINEHPNWRQKLPLLLEDVATEPRLAEIARIMREEGRAIGG</sequence>
<dbReference type="AlphaFoldDB" id="A0A3S4FAL2"/>
<protein>
    <recommendedName>
        <fullName evidence="4 10">4-alpha-glucanotransferase</fullName>
        <ecNumber evidence="3 10">2.4.1.25</ecNumber>
    </recommendedName>
    <alternativeName>
        <fullName evidence="8 10">Amylomaltase</fullName>
    </alternativeName>
    <alternativeName>
        <fullName evidence="9 10">Disproportionating enzyme</fullName>
    </alternativeName>
</protein>
<dbReference type="EC" id="2.4.1.25" evidence="3 10"/>
<keyword evidence="6 10" id="KW-0808">Transferase</keyword>
<dbReference type="GO" id="GO:0005975">
    <property type="term" value="P:carbohydrate metabolic process"/>
    <property type="evidence" value="ECO:0007669"/>
    <property type="project" value="InterPro"/>
</dbReference>
<evidence type="ECO:0000256" key="9">
    <source>
        <dbReference type="ARBA" id="ARBA00031501"/>
    </source>
</evidence>
<dbReference type="NCBIfam" id="TIGR00217">
    <property type="entry name" value="malQ"/>
    <property type="match status" value="1"/>
</dbReference>
<evidence type="ECO:0000256" key="5">
    <source>
        <dbReference type="ARBA" id="ARBA00022676"/>
    </source>
</evidence>
<evidence type="ECO:0000256" key="6">
    <source>
        <dbReference type="ARBA" id="ARBA00022679"/>
    </source>
</evidence>
<evidence type="ECO:0000256" key="8">
    <source>
        <dbReference type="ARBA" id="ARBA00031423"/>
    </source>
</evidence>
<evidence type="ECO:0000256" key="3">
    <source>
        <dbReference type="ARBA" id="ARBA00012560"/>
    </source>
</evidence>
<dbReference type="OrthoDB" id="9763489at2"/>
<dbReference type="PANTHER" id="PTHR32438:SF5">
    <property type="entry name" value="4-ALPHA-GLUCANOTRANSFERASE DPE1, CHLOROPLASTIC_AMYLOPLASTIC"/>
    <property type="match status" value="1"/>
</dbReference>
<dbReference type="Pfam" id="PF02446">
    <property type="entry name" value="Glyco_hydro_77"/>
    <property type="match status" value="1"/>
</dbReference>
<dbReference type="InterPro" id="IPR003385">
    <property type="entry name" value="Glyco_hydro_77"/>
</dbReference>
<reference evidence="12" key="1">
    <citation type="submission" date="2018-10" db="EMBL/GenBank/DDBJ databases">
        <authorList>
            <person name="Peiro R."/>
            <person name="Begona"/>
            <person name="Cbmso G."/>
            <person name="Lopez M."/>
            <person name="Gonzalez S."/>
            <person name="Sacristan E."/>
            <person name="Castillo E."/>
        </authorList>
    </citation>
    <scope>NUCLEOTIDE SEQUENCE [LARGE SCALE GENOMIC DNA]</scope>
</reference>
<keyword evidence="7 10" id="KW-0119">Carbohydrate metabolism</keyword>
<dbReference type="RefSeq" id="WP_129607538.1">
    <property type="nucleotide sequence ID" value="NZ_UWOC01000024.1"/>
</dbReference>
<evidence type="ECO:0000256" key="1">
    <source>
        <dbReference type="ARBA" id="ARBA00000439"/>
    </source>
</evidence>
<dbReference type="Gene3D" id="3.20.20.80">
    <property type="entry name" value="Glycosidases"/>
    <property type="match status" value="1"/>
</dbReference>
<organism evidence="11 12">
    <name type="scientific">Rhodoplanes serenus</name>
    <dbReference type="NCBI Taxonomy" id="200615"/>
    <lineage>
        <taxon>Bacteria</taxon>
        <taxon>Pseudomonadati</taxon>
        <taxon>Pseudomonadota</taxon>
        <taxon>Alphaproteobacteria</taxon>
        <taxon>Hyphomicrobiales</taxon>
        <taxon>Nitrobacteraceae</taxon>
        <taxon>Rhodoplanes</taxon>
    </lineage>
</organism>
<dbReference type="EMBL" id="UWOC01000024">
    <property type="protein sequence ID" value="VCU07350.1"/>
    <property type="molecule type" value="Genomic_DNA"/>
</dbReference>
<name>A0A3S4FAL2_9BRAD</name>
<evidence type="ECO:0000256" key="7">
    <source>
        <dbReference type="ARBA" id="ARBA00023277"/>
    </source>
</evidence>
<dbReference type="GO" id="GO:0004134">
    <property type="term" value="F:4-alpha-glucanotransferase activity"/>
    <property type="evidence" value="ECO:0007669"/>
    <property type="project" value="UniProtKB-EC"/>
</dbReference>
<dbReference type="SUPFAM" id="SSF51445">
    <property type="entry name" value="(Trans)glycosidases"/>
    <property type="match status" value="1"/>
</dbReference>